<keyword evidence="1" id="KW-1133">Transmembrane helix</keyword>
<sequence length="169" mass="19767">MRKYNVFAGVFVKTSIVVLLCVSVSLRILGQNDSLQVFQQYTFEEYDFIEFGGQIEFLKSVYKRIRYPAIARIKGEEQEGRIRAVLSCDRNNRYIIHTISDEYGTPIIFHEEVRRVLDEVVMLSDGSNKNPYLLEIMFDFRINRECIYQDEPKEICVVGYSVGLKRNSI</sequence>
<accession>A0A098SB17</accession>
<evidence type="ECO:0000313" key="3">
    <source>
        <dbReference type="Proteomes" id="UP000029736"/>
    </source>
</evidence>
<keyword evidence="1" id="KW-0472">Membrane</keyword>
<evidence type="ECO:0000256" key="1">
    <source>
        <dbReference type="SAM" id="Phobius"/>
    </source>
</evidence>
<gene>
    <name evidence="2" type="ORF">IX84_00040</name>
</gene>
<evidence type="ECO:0000313" key="2">
    <source>
        <dbReference type="EMBL" id="KGE89759.1"/>
    </source>
</evidence>
<dbReference type="Proteomes" id="UP000029736">
    <property type="component" value="Unassembled WGS sequence"/>
</dbReference>
<dbReference type="AlphaFoldDB" id="A0A098SB17"/>
<keyword evidence="3" id="KW-1185">Reference proteome</keyword>
<proteinExistence type="predicted"/>
<reference evidence="2 3" key="1">
    <citation type="journal article" date="2014" name="Int. J. Syst. Evol. Microbiol.">
        <title>Phaeodactylibacter xiamenensis gen. nov., sp. nov., a member of the family Saprospiraceae isolated from the marine alga Phaeodactylum tricornutum.</title>
        <authorList>
            <person name="Chen Z.Jr."/>
            <person name="Lei X."/>
            <person name="Lai Q."/>
            <person name="Li Y."/>
            <person name="Zhang B."/>
            <person name="Zhang J."/>
            <person name="Zhang H."/>
            <person name="Yang L."/>
            <person name="Zheng W."/>
            <person name="Tian Y."/>
            <person name="Yu Z."/>
            <person name="Xu H.Jr."/>
            <person name="Zheng T."/>
        </authorList>
    </citation>
    <scope>NUCLEOTIDE SEQUENCE [LARGE SCALE GENOMIC DNA]</scope>
    <source>
        <strain evidence="2 3">KD52</strain>
    </source>
</reference>
<feature type="transmembrane region" description="Helical" evidence="1">
    <location>
        <begin position="6"/>
        <end position="29"/>
    </location>
</feature>
<protein>
    <submittedName>
        <fullName evidence="2">Uncharacterized protein</fullName>
    </submittedName>
</protein>
<organism evidence="2 3">
    <name type="scientific">Phaeodactylibacter xiamenensis</name>
    <dbReference type="NCBI Taxonomy" id="1524460"/>
    <lineage>
        <taxon>Bacteria</taxon>
        <taxon>Pseudomonadati</taxon>
        <taxon>Bacteroidota</taxon>
        <taxon>Saprospiria</taxon>
        <taxon>Saprospirales</taxon>
        <taxon>Haliscomenobacteraceae</taxon>
        <taxon>Phaeodactylibacter</taxon>
    </lineage>
</organism>
<name>A0A098SB17_9BACT</name>
<keyword evidence="1" id="KW-0812">Transmembrane</keyword>
<dbReference type="EMBL" id="JPOS01000002">
    <property type="protein sequence ID" value="KGE89759.1"/>
    <property type="molecule type" value="Genomic_DNA"/>
</dbReference>
<dbReference type="RefSeq" id="WP_044215496.1">
    <property type="nucleotide sequence ID" value="NZ_JPOS01000002.1"/>
</dbReference>
<comment type="caution">
    <text evidence="2">The sequence shown here is derived from an EMBL/GenBank/DDBJ whole genome shotgun (WGS) entry which is preliminary data.</text>
</comment>